<dbReference type="PROSITE" id="PS50865">
    <property type="entry name" value="ZF_MYND_2"/>
    <property type="match status" value="1"/>
</dbReference>
<evidence type="ECO:0000256" key="4">
    <source>
        <dbReference type="PROSITE-ProRule" id="PRU00134"/>
    </source>
</evidence>
<proteinExistence type="predicted"/>
<keyword evidence="2 4" id="KW-0863">Zinc-finger</keyword>
<evidence type="ECO:0000256" key="2">
    <source>
        <dbReference type="ARBA" id="ARBA00022771"/>
    </source>
</evidence>
<dbReference type="AlphaFoldDB" id="A0AAD7EN45"/>
<sequence length="761" mass="85084">MHPALLPNTLSQLPPLMRRIANKAIPADGHLGDFMRFTRFFETASSDKLELFAPVLMANLAGERMPSEYDFDPESPNWNLASNAVFRAHTSLRLLTARNSIASLPSSSLRDVWERVWSWMHFTSTFHRLLGSLDGEELFSTHVQLIALLRRDSTTAELIDATTGARTIIARAVRFLFLCPEDNPEKWEFADGWQLLGDMKIEGTHHLNEILDGFSVSLSGLASLIVEHLELVNENLGVDDDDDSGIDSVASHIGSAYTQITEFSDSLTACLHSSGIVTTITTMLRIIVGRQTAFPVLSDFLPILWDNIDGAAAPTRMVEAINAGLLRILIIGAASLHSDESARTDIKELLESFLPGFTIYQSVLESIRHALPEADTLAFSAEFATSSVAKHWASFRSLVRQRITVLESYFAADFTPLQGCDGPECGKVVPRANTRRCSGCRSVHYCSRACQTAGWREDEDVPRSGWHRIMCTQLRSCIPTDPFTRRDRLFLQALVRRDYAEHRTEIAAKGRAALPDIDAPGFMLTFCVAVFDYTRGVLDISLRTWTRLDEMYTMAGGHDADEVLLQQTWIAAWGRMQTCESEVVVVRVSCGDDRTREQLVESGLVYGHTHFYWQSITKGEHWENLGLCPTNTKKQVASAHPQERICERSATSEEGDITVKVTRLLRGPIWPDEIQHHPTYPKVYTTLDFVVVRDRHRTRPGRLDGRTDGQLSRPAPELLSPQHAVPSPDGSEDGRPVHRKTEDGWMGRKILAVINLLVAQG</sequence>
<accession>A0AAD7EN45</accession>
<evidence type="ECO:0000256" key="3">
    <source>
        <dbReference type="ARBA" id="ARBA00022833"/>
    </source>
</evidence>
<organism evidence="7 8">
    <name type="scientific">Mycena albidolilacea</name>
    <dbReference type="NCBI Taxonomy" id="1033008"/>
    <lineage>
        <taxon>Eukaryota</taxon>
        <taxon>Fungi</taxon>
        <taxon>Dikarya</taxon>
        <taxon>Basidiomycota</taxon>
        <taxon>Agaricomycotina</taxon>
        <taxon>Agaricomycetes</taxon>
        <taxon>Agaricomycetidae</taxon>
        <taxon>Agaricales</taxon>
        <taxon>Marasmiineae</taxon>
        <taxon>Mycenaceae</taxon>
        <taxon>Mycena</taxon>
    </lineage>
</organism>
<dbReference type="Proteomes" id="UP001218218">
    <property type="component" value="Unassembled WGS sequence"/>
</dbReference>
<gene>
    <name evidence="7" type="ORF">DFH08DRAFT_939177</name>
</gene>
<dbReference type="InterPro" id="IPR002893">
    <property type="entry name" value="Znf_MYND"/>
</dbReference>
<evidence type="ECO:0000259" key="6">
    <source>
        <dbReference type="PROSITE" id="PS50865"/>
    </source>
</evidence>
<dbReference type="Pfam" id="PF01753">
    <property type="entry name" value="zf-MYND"/>
    <property type="match status" value="1"/>
</dbReference>
<feature type="compositionally biased region" description="Basic and acidic residues" evidence="5">
    <location>
        <begin position="732"/>
        <end position="742"/>
    </location>
</feature>
<feature type="region of interest" description="Disordered" evidence="5">
    <location>
        <begin position="698"/>
        <end position="742"/>
    </location>
</feature>
<evidence type="ECO:0000313" key="8">
    <source>
        <dbReference type="Proteomes" id="UP001218218"/>
    </source>
</evidence>
<keyword evidence="8" id="KW-1185">Reference proteome</keyword>
<evidence type="ECO:0000256" key="1">
    <source>
        <dbReference type="ARBA" id="ARBA00022723"/>
    </source>
</evidence>
<reference evidence="7" key="1">
    <citation type="submission" date="2023-03" db="EMBL/GenBank/DDBJ databases">
        <title>Massive genome expansion in bonnet fungi (Mycena s.s.) driven by repeated elements and novel gene families across ecological guilds.</title>
        <authorList>
            <consortium name="Lawrence Berkeley National Laboratory"/>
            <person name="Harder C.B."/>
            <person name="Miyauchi S."/>
            <person name="Viragh M."/>
            <person name="Kuo A."/>
            <person name="Thoen E."/>
            <person name="Andreopoulos B."/>
            <person name="Lu D."/>
            <person name="Skrede I."/>
            <person name="Drula E."/>
            <person name="Henrissat B."/>
            <person name="Morin E."/>
            <person name="Kohler A."/>
            <person name="Barry K."/>
            <person name="LaButti K."/>
            <person name="Morin E."/>
            <person name="Salamov A."/>
            <person name="Lipzen A."/>
            <person name="Mereny Z."/>
            <person name="Hegedus B."/>
            <person name="Baldrian P."/>
            <person name="Stursova M."/>
            <person name="Weitz H."/>
            <person name="Taylor A."/>
            <person name="Grigoriev I.V."/>
            <person name="Nagy L.G."/>
            <person name="Martin F."/>
            <person name="Kauserud H."/>
        </authorList>
    </citation>
    <scope>NUCLEOTIDE SEQUENCE</scope>
    <source>
        <strain evidence="7">CBHHK002</strain>
    </source>
</reference>
<comment type="caution">
    <text evidence="7">The sequence shown here is derived from an EMBL/GenBank/DDBJ whole genome shotgun (WGS) entry which is preliminary data.</text>
</comment>
<name>A0AAD7EN45_9AGAR</name>
<keyword evidence="1" id="KW-0479">Metal-binding</keyword>
<feature type="domain" description="MYND-type" evidence="6">
    <location>
        <begin position="422"/>
        <end position="471"/>
    </location>
</feature>
<dbReference type="Gene3D" id="6.10.140.2220">
    <property type="match status" value="1"/>
</dbReference>
<evidence type="ECO:0000256" key="5">
    <source>
        <dbReference type="SAM" id="MobiDB-lite"/>
    </source>
</evidence>
<evidence type="ECO:0000313" key="7">
    <source>
        <dbReference type="EMBL" id="KAJ7336915.1"/>
    </source>
</evidence>
<dbReference type="EMBL" id="JARIHO010000030">
    <property type="protein sequence ID" value="KAJ7336915.1"/>
    <property type="molecule type" value="Genomic_DNA"/>
</dbReference>
<keyword evidence="3" id="KW-0862">Zinc</keyword>
<protein>
    <recommendedName>
        <fullName evidence="6">MYND-type domain-containing protein</fullName>
    </recommendedName>
</protein>
<dbReference type="SUPFAM" id="SSF144232">
    <property type="entry name" value="HIT/MYND zinc finger-like"/>
    <property type="match status" value="1"/>
</dbReference>
<dbReference type="GO" id="GO:0008270">
    <property type="term" value="F:zinc ion binding"/>
    <property type="evidence" value="ECO:0007669"/>
    <property type="project" value="UniProtKB-KW"/>
</dbReference>